<organism evidence="9 10">
    <name type="scientific">Phoenix dactylifera</name>
    <name type="common">Date palm</name>
    <dbReference type="NCBI Taxonomy" id="42345"/>
    <lineage>
        <taxon>Eukaryota</taxon>
        <taxon>Viridiplantae</taxon>
        <taxon>Streptophyta</taxon>
        <taxon>Embryophyta</taxon>
        <taxon>Tracheophyta</taxon>
        <taxon>Spermatophyta</taxon>
        <taxon>Magnoliopsida</taxon>
        <taxon>Liliopsida</taxon>
        <taxon>Arecaceae</taxon>
        <taxon>Coryphoideae</taxon>
        <taxon>Phoeniceae</taxon>
        <taxon>Phoenix</taxon>
    </lineage>
</organism>
<evidence type="ECO:0000313" key="10">
    <source>
        <dbReference type="RefSeq" id="XP_038986498.1"/>
    </source>
</evidence>
<dbReference type="InterPro" id="IPR001471">
    <property type="entry name" value="AP2/ERF_dom"/>
</dbReference>
<sequence length="283" mass="29471">MVGTVDGGLKERRKKVSGEQKRFIGVRQRPSGRWVAEIKDSLQKVRLWLGTFDTAEDAARAYDQAARTLRGANARTNFDSTSTPSGAGATGGHDHPLEDMPPFSFEKHSGESSEGLVGALQAKLLDGKLANALGARLSLHAGRKEEAGVPNLGLWPTSSTGQGAGVAARPLTGRKARLFLSPSILDGPSSSSSSSSGVFSASTGSTAAPTGGMSQSFDPCLGPQSSTRGKVEAAASASTDRPDARASAGAKGFGSPSTISFLTLEEELEESARGPWDHRQLYI</sequence>
<feature type="region of interest" description="Disordered" evidence="7">
    <location>
        <begin position="1"/>
        <end position="20"/>
    </location>
</feature>
<evidence type="ECO:0000256" key="4">
    <source>
        <dbReference type="ARBA" id="ARBA00023163"/>
    </source>
</evidence>
<keyword evidence="4" id="KW-0804">Transcription</keyword>
<dbReference type="GO" id="GO:0003700">
    <property type="term" value="F:DNA-binding transcription factor activity"/>
    <property type="evidence" value="ECO:0007669"/>
    <property type="project" value="InterPro"/>
</dbReference>
<dbReference type="KEGG" id="pda:120111995"/>
<dbReference type="Gene3D" id="3.30.730.10">
    <property type="entry name" value="AP2/ERF domain"/>
    <property type="match status" value="1"/>
</dbReference>
<dbReference type="PANTHER" id="PTHR31194">
    <property type="entry name" value="SHN SHINE , DNA BINDING / TRANSCRIPTION FACTOR"/>
    <property type="match status" value="1"/>
</dbReference>
<evidence type="ECO:0000256" key="6">
    <source>
        <dbReference type="ARBA" id="ARBA00024343"/>
    </source>
</evidence>
<comment type="subcellular location">
    <subcellularLocation>
        <location evidence="1">Nucleus</location>
    </subcellularLocation>
</comment>
<feature type="compositionally biased region" description="Low complexity" evidence="7">
    <location>
        <begin position="183"/>
        <end position="205"/>
    </location>
</feature>
<dbReference type="FunFam" id="3.30.730.10:FF:000005">
    <property type="entry name" value="ethylene-responsive transcription factor RAP2-11"/>
    <property type="match status" value="1"/>
</dbReference>
<dbReference type="SMART" id="SM00380">
    <property type="entry name" value="AP2"/>
    <property type="match status" value="1"/>
</dbReference>
<keyword evidence="5" id="KW-0539">Nucleus</keyword>
<dbReference type="InterPro" id="IPR050913">
    <property type="entry name" value="AP2/ERF_ERF"/>
</dbReference>
<dbReference type="InterPro" id="IPR016177">
    <property type="entry name" value="DNA-bd_dom_sf"/>
</dbReference>
<evidence type="ECO:0000256" key="1">
    <source>
        <dbReference type="ARBA" id="ARBA00004123"/>
    </source>
</evidence>
<dbReference type="GeneID" id="120111995"/>
<proteinExistence type="inferred from homology"/>
<dbReference type="PANTHER" id="PTHR31194:SF189">
    <property type="entry name" value="AP2_ERF DOMAIN-CONTAINING PROTEIN"/>
    <property type="match status" value="1"/>
</dbReference>
<evidence type="ECO:0000256" key="7">
    <source>
        <dbReference type="SAM" id="MobiDB-lite"/>
    </source>
</evidence>
<dbReference type="InterPro" id="IPR036955">
    <property type="entry name" value="AP2/ERF_dom_sf"/>
</dbReference>
<protein>
    <submittedName>
        <fullName evidence="10">Ethylene-responsive transcription factor CRF3-like</fullName>
    </submittedName>
</protein>
<dbReference type="PRINTS" id="PR00367">
    <property type="entry name" value="ETHRSPELEMNT"/>
</dbReference>
<dbReference type="PROSITE" id="PS51032">
    <property type="entry name" value="AP2_ERF"/>
    <property type="match status" value="1"/>
</dbReference>
<accession>A0A8B9AR59</accession>
<dbReference type="Pfam" id="PF00847">
    <property type="entry name" value="AP2"/>
    <property type="match status" value="1"/>
</dbReference>
<keyword evidence="9" id="KW-1185">Reference proteome</keyword>
<comment type="similarity">
    <text evidence="6">Belongs to the AP2/ERF transcription factor family. ERF subfamily.</text>
</comment>
<gene>
    <name evidence="10" type="primary">LOC120111995</name>
</gene>
<dbReference type="OrthoDB" id="783982at2759"/>
<evidence type="ECO:0000256" key="2">
    <source>
        <dbReference type="ARBA" id="ARBA00023015"/>
    </source>
</evidence>
<keyword evidence="3" id="KW-0238">DNA-binding</keyword>
<evidence type="ECO:0000313" key="9">
    <source>
        <dbReference type="Proteomes" id="UP000228380"/>
    </source>
</evidence>
<dbReference type="AlphaFoldDB" id="A0A8B9AR59"/>
<feature type="domain" description="AP2/ERF" evidence="8">
    <location>
        <begin position="22"/>
        <end position="79"/>
    </location>
</feature>
<reference evidence="10" key="2">
    <citation type="submission" date="2025-08" db="UniProtKB">
        <authorList>
            <consortium name="RefSeq"/>
        </authorList>
    </citation>
    <scope>IDENTIFICATION</scope>
    <source>
        <tissue evidence="10">Young leaves</tissue>
    </source>
</reference>
<dbReference type="GO" id="GO:0003677">
    <property type="term" value="F:DNA binding"/>
    <property type="evidence" value="ECO:0007669"/>
    <property type="project" value="UniProtKB-KW"/>
</dbReference>
<evidence type="ECO:0000256" key="3">
    <source>
        <dbReference type="ARBA" id="ARBA00023125"/>
    </source>
</evidence>
<feature type="region of interest" description="Disordered" evidence="7">
    <location>
        <begin position="183"/>
        <end position="256"/>
    </location>
</feature>
<name>A0A8B9AR59_PHODC</name>
<reference evidence="9" key="1">
    <citation type="journal article" date="2019" name="Nat. Commun.">
        <title>Genome-wide association mapping of date palm fruit traits.</title>
        <authorList>
            <person name="Hazzouri K.M."/>
            <person name="Gros-Balthazard M."/>
            <person name="Flowers J.M."/>
            <person name="Copetti D."/>
            <person name="Lemansour A."/>
            <person name="Lebrun M."/>
            <person name="Masmoudi K."/>
            <person name="Ferrand S."/>
            <person name="Dhar M.I."/>
            <person name="Fresquez Z.A."/>
            <person name="Rosas U."/>
            <person name="Zhang J."/>
            <person name="Talag J."/>
            <person name="Lee S."/>
            <person name="Kudrna D."/>
            <person name="Powell R.F."/>
            <person name="Leitch I.J."/>
            <person name="Krueger R.R."/>
            <person name="Wing R.A."/>
            <person name="Amiri K.M.A."/>
            <person name="Purugganan M.D."/>
        </authorList>
    </citation>
    <scope>NUCLEOTIDE SEQUENCE [LARGE SCALE GENOMIC DNA]</scope>
    <source>
        <strain evidence="9">cv. Khalas</strain>
    </source>
</reference>
<dbReference type="GO" id="GO:0005634">
    <property type="term" value="C:nucleus"/>
    <property type="evidence" value="ECO:0007669"/>
    <property type="project" value="UniProtKB-SubCell"/>
</dbReference>
<dbReference type="RefSeq" id="XP_038986498.1">
    <property type="nucleotide sequence ID" value="XM_039130570.1"/>
</dbReference>
<dbReference type="Proteomes" id="UP000228380">
    <property type="component" value="Chromosome 9"/>
</dbReference>
<dbReference type="SUPFAM" id="SSF54171">
    <property type="entry name" value="DNA-binding domain"/>
    <property type="match status" value="1"/>
</dbReference>
<feature type="compositionally biased region" description="Polar residues" evidence="7">
    <location>
        <begin position="206"/>
        <end position="228"/>
    </location>
</feature>
<dbReference type="CDD" id="cd00018">
    <property type="entry name" value="AP2"/>
    <property type="match status" value="1"/>
</dbReference>
<evidence type="ECO:0000256" key="5">
    <source>
        <dbReference type="ARBA" id="ARBA00023242"/>
    </source>
</evidence>
<keyword evidence="2" id="KW-0805">Transcription regulation</keyword>
<evidence type="ECO:0000259" key="8">
    <source>
        <dbReference type="PROSITE" id="PS51032"/>
    </source>
</evidence>
<feature type="region of interest" description="Disordered" evidence="7">
    <location>
        <begin position="73"/>
        <end position="111"/>
    </location>
</feature>